<evidence type="ECO:0000313" key="3">
    <source>
        <dbReference type="EMBL" id="BAM02278.1"/>
    </source>
</evidence>
<gene>
    <name evidence="3" type="ordered locus">PSMK_01190</name>
</gene>
<dbReference type="STRING" id="1142394.PSMK_01190"/>
<feature type="transmembrane region" description="Helical" evidence="2">
    <location>
        <begin position="218"/>
        <end position="239"/>
    </location>
</feature>
<feature type="transmembrane region" description="Helical" evidence="2">
    <location>
        <begin position="129"/>
        <end position="148"/>
    </location>
</feature>
<dbReference type="Proteomes" id="UP000007881">
    <property type="component" value="Chromosome"/>
</dbReference>
<dbReference type="AlphaFoldDB" id="I0IAJ0"/>
<keyword evidence="2" id="KW-1133">Transmembrane helix</keyword>
<feature type="transmembrane region" description="Helical" evidence="2">
    <location>
        <begin position="60"/>
        <end position="78"/>
    </location>
</feature>
<feature type="compositionally biased region" description="Pro residues" evidence="1">
    <location>
        <begin position="1"/>
        <end position="18"/>
    </location>
</feature>
<keyword evidence="2" id="KW-0472">Membrane</keyword>
<evidence type="ECO:0000313" key="4">
    <source>
        <dbReference type="Proteomes" id="UP000007881"/>
    </source>
</evidence>
<protein>
    <submittedName>
        <fullName evidence="3">Uncharacterized protein</fullName>
    </submittedName>
</protein>
<accession>I0IAJ0</accession>
<organism evidence="3 4">
    <name type="scientific">Phycisphaera mikurensis (strain NBRC 102666 / KCTC 22515 / FYK2301M01)</name>
    <dbReference type="NCBI Taxonomy" id="1142394"/>
    <lineage>
        <taxon>Bacteria</taxon>
        <taxon>Pseudomonadati</taxon>
        <taxon>Planctomycetota</taxon>
        <taxon>Phycisphaerae</taxon>
        <taxon>Phycisphaerales</taxon>
        <taxon>Phycisphaeraceae</taxon>
        <taxon>Phycisphaera</taxon>
    </lineage>
</organism>
<evidence type="ECO:0000256" key="2">
    <source>
        <dbReference type="SAM" id="Phobius"/>
    </source>
</evidence>
<dbReference type="EMBL" id="AP012338">
    <property type="protein sequence ID" value="BAM02278.1"/>
    <property type="molecule type" value="Genomic_DNA"/>
</dbReference>
<sequence>MSPPDESPSPAAPPPRPPRAGGGLGTREVVLGWCLWLIGSWVLVLGAAGGIPAAGPTHRWMSFMAAIGVTAVWPALRLSQEARDRRGRPTDAPLSRGAVLLDWVALNLVFQAVLWPMAFVGGWSLPQALLLGGTIAAWSLLAGLIVAWGRAFDRGSARTAAMGGCLAVLLLEPLVLLAAVVARGGGWGGLPDLRLSPLQAVFAYSGPAARFAHADPAFASRVLGVGAAAVLGWVIFLLAGPRGGPGR</sequence>
<dbReference type="KEGG" id="phm:PSMK_01190"/>
<feature type="transmembrane region" description="Helical" evidence="2">
    <location>
        <begin position="160"/>
        <end position="182"/>
    </location>
</feature>
<evidence type="ECO:0000256" key="1">
    <source>
        <dbReference type="SAM" id="MobiDB-lite"/>
    </source>
</evidence>
<feature type="transmembrane region" description="Helical" evidence="2">
    <location>
        <begin position="99"/>
        <end position="123"/>
    </location>
</feature>
<name>I0IAJ0_PHYMF</name>
<feature type="transmembrane region" description="Helical" evidence="2">
    <location>
        <begin position="29"/>
        <end position="54"/>
    </location>
</feature>
<feature type="region of interest" description="Disordered" evidence="1">
    <location>
        <begin position="1"/>
        <end position="22"/>
    </location>
</feature>
<dbReference type="RefSeq" id="WP_014435498.1">
    <property type="nucleotide sequence ID" value="NC_017080.1"/>
</dbReference>
<reference evidence="3 4" key="1">
    <citation type="submission" date="2012-02" db="EMBL/GenBank/DDBJ databases">
        <title>Complete genome sequence of Phycisphaera mikurensis NBRC 102666.</title>
        <authorList>
            <person name="Ankai A."/>
            <person name="Hosoyama A."/>
            <person name="Terui Y."/>
            <person name="Sekine M."/>
            <person name="Fukai R."/>
            <person name="Kato Y."/>
            <person name="Nakamura S."/>
            <person name="Yamada-Narita S."/>
            <person name="Kawakoshi A."/>
            <person name="Fukunaga Y."/>
            <person name="Yamazaki S."/>
            <person name="Fujita N."/>
        </authorList>
    </citation>
    <scope>NUCLEOTIDE SEQUENCE [LARGE SCALE GENOMIC DNA]</scope>
    <source>
        <strain evidence="4">NBRC 102666 / KCTC 22515 / FYK2301M01</strain>
    </source>
</reference>
<proteinExistence type="predicted"/>
<keyword evidence="2" id="KW-0812">Transmembrane</keyword>
<keyword evidence="4" id="KW-1185">Reference proteome</keyword>
<dbReference type="HOGENOM" id="CLU_1123718_0_0_0"/>